<organism evidence="2">
    <name type="scientific">freshwater metagenome</name>
    <dbReference type="NCBI Taxonomy" id="449393"/>
    <lineage>
        <taxon>unclassified sequences</taxon>
        <taxon>metagenomes</taxon>
        <taxon>ecological metagenomes</taxon>
    </lineage>
</organism>
<protein>
    <submittedName>
        <fullName evidence="2">Unannotated protein</fullName>
    </submittedName>
</protein>
<dbReference type="AlphaFoldDB" id="A0A6J6KST9"/>
<evidence type="ECO:0000256" key="1">
    <source>
        <dbReference type="SAM" id="Phobius"/>
    </source>
</evidence>
<keyword evidence="1" id="KW-0472">Membrane</keyword>
<keyword evidence="1" id="KW-0812">Transmembrane</keyword>
<proteinExistence type="predicted"/>
<feature type="transmembrane region" description="Helical" evidence="1">
    <location>
        <begin position="45"/>
        <end position="68"/>
    </location>
</feature>
<accession>A0A6J6KST9</accession>
<reference evidence="2" key="1">
    <citation type="submission" date="2020-05" db="EMBL/GenBank/DDBJ databases">
        <authorList>
            <person name="Chiriac C."/>
            <person name="Salcher M."/>
            <person name="Ghai R."/>
            <person name="Kavagutti S V."/>
        </authorList>
    </citation>
    <scope>NUCLEOTIDE SEQUENCE</scope>
</reference>
<keyword evidence="1" id="KW-1133">Transmembrane helix</keyword>
<gene>
    <name evidence="2" type="ORF">UFOPK2169_00776</name>
</gene>
<evidence type="ECO:0000313" key="2">
    <source>
        <dbReference type="EMBL" id="CAB4651294.1"/>
    </source>
</evidence>
<name>A0A6J6KST9_9ZZZZ</name>
<sequence>MRDTRGISTPLYEGGENSDNRAISTLATTVADNNNPTCKDISRAALVPFLFVFKLTLSALASVIILGACSSSTASEYQTLCDLSIRMDAASAGPHGQDPGAITDPERMKEMRATITELALQMRDESPAEIKDDVSTMVDSIIAMDKVFSDNNYDLTAMARIEDVRNTMDAISSDPKVVEAKQRYSAFMEKNCGPLSQ</sequence>
<dbReference type="EMBL" id="CAEZWE010000025">
    <property type="protein sequence ID" value="CAB4651294.1"/>
    <property type="molecule type" value="Genomic_DNA"/>
</dbReference>